<dbReference type="InterPro" id="IPR007111">
    <property type="entry name" value="NACHT_NTPase"/>
</dbReference>
<dbReference type="Pfam" id="PF14484">
    <property type="entry name" value="FISNA"/>
    <property type="match status" value="1"/>
</dbReference>
<dbReference type="InterPro" id="IPR027417">
    <property type="entry name" value="P-loop_NTPase"/>
</dbReference>
<dbReference type="InterPro" id="IPR001611">
    <property type="entry name" value="Leu-rich_rpt"/>
</dbReference>
<dbReference type="SUPFAM" id="SSF52047">
    <property type="entry name" value="RNI-like"/>
    <property type="match status" value="1"/>
</dbReference>
<dbReference type="FunFam" id="3.40.50.300:FF:000210">
    <property type="entry name" value="Si:dkey-16p6.1"/>
    <property type="match status" value="1"/>
</dbReference>
<feature type="domain" description="B30.2/SPRY" evidence="8">
    <location>
        <begin position="1154"/>
        <end position="1343"/>
    </location>
</feature>
<proteinExistence type="predicted"/>
<sequence>MDSPPSNQKASSREEGGTMDPRGSINLPYPQGSADTPQTSITAQTCGVVNASQSTITAQTHGVVNAPQIAHSHIEGAVTFNMVTHMHNTGNAREDDFDRGHGAVKGDASVHKVSSKLKSNLKLKFENIFEGLAKRGNPTLLNRMFTEVYITEGEKEVVIGEHIYFQMIDGKRPTGFSRENGRLVIYYENSMRMLNTAPIDQSYYQMVPKGRQCENFKSPFHSATDNLSEHEVWQLNTASRHQTCHEPAINCNDIFKPLPGQDVHIRTVLTKGVAGIGKTVSVQKFILDWAEEKANQDVDLIFVLPFRELNHFQNSKLSLHELLEIFHPELKDMKDMNKYGEAKIVVIFDGLDESYLPLSFQRNRIVADVAKRSSLDKLLINLFKGNLLPSAHIWITSRPAAVHRIRSDCLHRVTEIRGFNDQQKEEYFRKRVSDEMQADTIISHLRASKSLHTMCHIPVFCWIASTVLGGMQSDTIGGNLSYTLTGMYTRFLLIQTNVKNQKYYDKDERDSRELSSSDVQILLQIGKLAFENLEKSKLIFSERDLKRYGLNTVEISVHSGLFTEILKKEDPMFEGQWYSFVHLSIQEFLAAVYVFLSFVRERVDVPQLNAKKGVTSQNSSFDKNWLRDSMQPCEKSGKSLLTREQYQSYVLDDSDCDSEDEPLKKSAIQDEMQQQHTPQDFSTLHEWHRVAVDKSLKSKNGHLDLFLQFLLGLSLGANYSLFRCLCLPTGIFQEDIWKTTEYIKHKLRLEDQRKCPTPERCINLLNCLTEVGDTTVTGEIQSYIMSKNVPEKKLTTAQCSALAYMMLTSKNVLDEFDLKKYRTSAGGRRRLVPLVRCCRKALLANCQLTRNCFETISSVLQTSDSLLRELDLSHNFLVPQTLETLCAGLVSPHCNLDSLNLSCINLEYTGSILLKAALLGPHHQPSCLRLNGCYLEDDCSEFILTALQSEKSRLTLLDLSYNSLTDSGIIQILIGLANPNCKLYTLRLGGCAITKVSCEVLGSVLQFSTLRELDLSGSGVGNEGVKRIFSRTSTQLGTLRLRECGLSDGACDVLGNTLSSSGLKELELRDNNIRDSGVKLLCVGLAKPTCILQSLGLSGCLITKEGCRYLASALKANPSHLQVLDLSYNHPGESGVAILSEALEDPNYKLATLNSRDGGLHRIKPMLRKYAHVLTLDPNTQDQSTRFFLSEDKRRAYMDFPDVADVRFHSYCRTWFGVSCCEGLTGGRFYWEVEWREEVVIGVKYKGKDSRYHKESWSLYCNSCTAHYEASHNNSFFRIAMADGEYRRVGVCLDWPAGTLSFYLAASDRLRHLHTFHSDFSKPLYPEFYLNDTWRSSVKIVTL</sequence>
<keyword evidence="2" id="KW-0963">Cytoplasm</keyword>
<organism evidence="10 11">
    <name type="scientific">Alosa alosa</name>
    <name type="common">allis shad</name>
    <dbReference type="NCBI Taxonomy" id="278164"/>
    <lineage>
        <taxon>Eukaryota</taxon>
        <taxon>Metazoa</taxon>
        <taxon>Chordata</taxon>
        <taxon>Craniata</taxon>
        <taxon>Vertebrata</taxon>
        <taxon>Euteleostomi</taxon>
        <taxon>Actinopterygii</taxon>
        <taxon>Neopterygii</taxon>
        <taxon>Teleostei</taxon>
        <taxon>Clupei</taxon>
        <taxon>Clupeiformes</taxon>
        <taxon>Clupeoidei</taxon>
        <taxon>Clupeidae</taxon>
        <taxon>Alosa</taxon>
    </lineage>
</organism>
<dbReference type="InterPro" id="IPR041075">
    <property type="entry name" value="NOD1/2_WH"/>
</dbReference>
<dbReference type="Pfam" id="PF00622">
    <property type="entry name" value="SPRY"/>
    <property type="match status" value="1"/>
</dbReference>
<dbReference type="SMART" id="SM01288">
    <property type="entry name" value="FISNA"/>
    <property type="match status" value="2"/>
</dbReference>
<dbReference type="Pfam" id="PF17776">
    <property type="entry name" value="NLRC4_HD2"/>
    <property type="match status" value="1"/>
</dbReference>
<dbReference type="PROSITE" id="PS50837">
    <property type="entry name" value="NACHT"/>
    <property type="match status" value="1"/>
</dbReference>
<dbReference type="InterPro" id="IPR051261">
    <property type="entry name" value="NLR"/>
</dbReference>
<dbReference type="GO" id="GO:0005737">
    <property type="term" value="C:cytoplasm"/>
    <property type="evidence" value="ECO:0007669"/>
    <property type="project" value="UniProtKB-SubCell"/>
</dbReference>
<evidence type="ECO:0000256" key="2">
    <source>
        <dbReference type="ARBA" id="ARBA00022490"/>
    </source>
</evidence>
<dbReference type="Gene3D" id="2.60.120.920">
    <property type="match status" value="1"/>
</dbReference>
<dbReference type="Pfam" id="PF05729">
    <property type="entry name" value="NACHT"/>
    <property type="match status" value="1"/>
</dbReference>
<dbReference type="InterPro" id="IPR029495">
    <property type="entry name" value="NACHT-assoc"/>
</dbReference>
<feature type="region of interest" description="Disordered" evidence="7">
    <location>
        <begin position="1"/>
        <end position="39"/>
    </location>
</feature>
<evidence type="ECO:0000256" key="3">
    <source>
        <dbReference type="ARBA" id="ARBA00022614"/>
    </source>
</evidence>
<dbReference type="SMART" id="SM00368">
    <property type="entry name" value="LRR_RI"/>
    <property type="match status" value="7"/>
</dbReference>
<dbReference type="Gene3D" id="3.80.10.10">
    <property type="entry name" value="Ribonuclease Inhibitor"/>
    <property type="match status" value="3"/>
</dbReference>
<keyword evidence="6" id="KW-0067">ATP-binding</keyword>
<dbReference type="Proteomes" id="UP000823561">
    <property type="component" value="Chromosome 7"/>
</dbReference>
<dbReference type="InterPro" id="IPR043136">
    <property type="entry name" value="B30.2/SPRY_sf"/>
</dbReference>
<dbReference type="SUPFAM" id="SSF49899">
    <property type="entry name" value="Concanavalin A-like lectins/glucanases"/>
    <property type="match status" value="1"/>
</dbReference>
<dbReference type="Gene3D" id="3.40.50.300">
    <property type="entry name" value="P-loop containing nucleotide triphosphate hydrolases"/>
    <property type="match status" value="1"/>
</dbReference>
<dbReference type="Pfam" id="PF13516">
    <property type="entry name" value="LRR_6"/>
    <property type="match status" value="3"/>
</dbReference>
<dbReference type="SMART" id="SM00449">
    <property type="entry name" value="SPRY"/>
    <property type="match status" value="1"/>
</dbReference>
<evidence type="ECO:0000313" key="11">
    <source>
        <dbReference type="Proteomes" id="UP000823561"/>
    </source>
</evidence>
<evidence type="ECO:0000256" key="7">
    <source>
        <dbReference type="SAM" id="MobiDB-lite"/>
    </source>
</evidence>
<dbReference type="PROSITE" id="PS50188">
    <property type="entry name" value="B302_SPRY"/>
    <property type="match status" value="1"/>
</dbReference>
<keyword evidence="4" id="KW-0677">Repeat</keyword>
<evidence type="ECO:0000256" key="1">
    <source>
        <dbReference type="ARBA" id="ARBA00004496"/>
    </source>
</evidence>
<dbReference type="InterPro" id="IPR001870">
    <property type="entry name" value="B30.2/SPRY"/>
</dbReference>
<comment type="subcellular location">
    <subcellularLocation>
        <location evidence="1">Cytoplasm</location>
    </subcellularLocation>
</comment>
<dbReference type="Pfam" id="PF17779">
    <property type="entry name" value="WHD_NOD2"/>
    <property type="match status" value="1"/>
</dbReference>
<evidence type="ECO:0000256" key="4">
    <source>
        <dbReference type="ARBA" id="ARBA00022737"/>
    </source>
</evidence>
<evidence type="ECO:0000313" key="10">
    <source>
        <dbReference type="EMBL" id="KAG5278218.1"/>
    </source>
</evidence>
<gene>
    <name evidence="10" type="ORF">AALO_G00096520</name>
</gene>
<keyword evidence="11" id="KW-1185">Reference proteome</keyword>
<dbReference type="InterPro" id="IPR032675">
    <property type="entry name" value="LRR_dom_sf"/>
</dbReference>
<protein>
    <recommendedName>
        <fullName evidence="12">NACHT, LRR and PYD domains-containing protein 12-like</fullName>
    </recommendedName>
</protein>
<feature type="domain" description="NACHT" evidence="9">
    <location>
        <begin position="266"/>
        <end position="401"/>
    </location>
</feature>
<dbReference type="PANTHER" id="PTHR24106">
    <property type="entry name" value="NACHT, LRR AND CARD DOMAINS-CONTAINING"/>
    <property type="match status" value="1"/>
</dbReference>
<dbReference type="SUPFAM" id="SSF52540">
    <property type="entry name" value="P-loop containing nucleoside triphosphate hydrolases"/>
    <property type="match status" value="1"/>
</dbReference>
<dbReference type="InterPro" id="IPR003877">
    <property type="entry name" value="SPRY_dom"/>
</dbReference>
<feature type="compositionally biased region" description="Polar residues" evidence="7">
    <location>
        <begin position="1"/>
        <end position="10"/>
    </location>
</feature>
<keyword evidence="3" id="KW-0433">Leucine-rich repeat</keyword>
<reference evidence="10" key="1">
    <citation type="submission" date="2020-10" db="EMBL/GenBank/DDBJ databases">
        <title>Chromosome-scale genome assembly of the Allis shad, Alosa alosa.</title>
        <authorList>
            <person name="Margot Z."/>
            <person name="Christophe K."/>
            <person name="Cabau C."/>
            <person name="Louis A."/>
            <person name="Berthelot C."/>
            <person name="Parey E."/>
            <person name="Roest Crollius H."/>
            <person name="Montfort J."/>
            <person name="Robinson-Rechavi M."/>
            <person name="Bucao C."/>
            <person name="Bouchez O."/>
            <person name="Gislard M."/>
            <person name="Lluch J."/>
            <person name="Milhes M."/>
            <person name="Lampietro C."/>
            <person name="Lopez Roques C."/>
            <person name="Donnadieu C."/>
            <person name="Braasch I."/>
            <person name="Desvignes T."/>
            <person name="Postlethwait J."/>
            <person name="Bobe J."/>
            <person name="Guiguen Y."/>
        </authorList>
    </citation>
    <scope>NUCLEOTIDE SEQUENCE</scope>
    <source>
        <strain evidence="10">M-15738</strain>
        <tissue evidence="10">Blood</tissue>
    </source>
</reference>
<dbReference type="InterPro" id="IPR013320">
    <property type="entry name" value="ConA-like_dom_sf"/>
</dbReference>
<dbReference type="InterPro" id="IPR041267">
    <property type="entry name" value="NLRP_HD2"/>
</dbReference>
<evidence type="ECO:0000259" key="9">
    <source>
        <dbReference type="PROSITE" id="PS50837"/>
    </source>
</evidence>
<name>A0AAV6GSU1_9TELE</name>
<evidence type="ECO:0008006" key="12">
    <source>
        <dbReference type="Google" id="ProtNLM"/>
    </source>
</evidence>
<dbReference type="PRINTS" id="PR01407">
    <property type="entry name" value="BUTYPHLNCDUF"/>
</dbReference>
<dbReference type="GO" id="GO:0005524">
    <property type="term" value="F:ATP binding"/>
    <property type="evidence" value="ECO:0007669"/>
    <property type="project" value="UniProtKB-KW"/>
</dbReference>
<evidence type="ECO:0000256" key="6">
    <source>
        <dbReference type="ARBA" id="ARBA00022840"/>
    </source>
</evidence>
<evidence type="ECO:0000259" key="8">
    <source>
        <dbReference type="PROSITE" id="PS50188"/>
    </source>
</evidence>
<comment type="caution">
    <text evidence="10">The sequence shown here is derived from an EMBL/GenBank/DDBJ whole genome shotgun (WGS) entry which is preliminary data.</text>
</comment>
<dbReference type="InterPro" id="IPR003879">
    <property type="entry name" value="Butyrophylin_SPRY"/>
</dbReference>
<keyword evidence="5" id="KW-0547">Nucleotide-binding</keyword>
<dbReference type="EMBL" id="JADWDJ010000007">
    <property type="protein sequence ID" value="KAG5278218.1"/>
    <property type="molecule type" value="Genomic_DNA"/>
</dbReference>
<accession>A0AAV6GSU1</accession>
<evidence type="ECO:0000256" key="5">
    <source>
        <dbReference type="ARBA" id="ARBA00022741"/>
    </source>
</evidence>